<dbReference type="PROSITE" id="PS00531">
    <property type="entry name" value="RNASE_T2_2"/>
    <property type="match status" value="1"/>
</dbReference>
<comment type="similarity">
    <text evidence="1 4">Belongs to the RNase T2 family.</text>
</comment>
<keyword evidence="5" id="KW-0812">Transmembrane</keyword>
<evidence type="ECO:0000256" key="5">
    <source>
        <dbReference type="SAM" id="Phobius"/>
    </source>
</evidence>
<evidence type="ECO:0000313" key="7">
    <source>
        <dbReference type="EMBL" id="TKR87365.1"/>
    </source>
</evidence>
<evidence type="ECO:0000313" key="8">
    <source>
        <dbReference type="Proteomes" id="UP000298663"/>
    </source>
</evidence>
<dbReference type="Gene3D" id="3.90.730.10">
    <property type="entry name" value="Ribonuclease T2-like"/>
    <property type="match status" value="1"/>
</dbReference>
<evidence type="ECO:0000256" key="3">
    <source>
        <dbReference type="PIRSR" id="PIRSR633697-1"/>
    </source>
</evidence>
<dbReference type="PANTHER" id="PTHR11240">
    <property type="entry name" value="RIBONUCLEASE T2"/>
    <property type="match status" value="1"/>
</dbReference>
<dbReference type="PROSITE" id="PS00530">
    <property type="entry name" value="RNASE_T2_1"/>
    <property type="match status" value="1"/>
</dbReference>
<feature type="active site" evidence="3">
    <location>
        <position position="61"/>
    </location>
</feature>
<protein>
    <submittedName>
        <fullName evidence="7">Uncharacterized protein</fullName>
    </submittedName>
</protein>
<dbReference type="EMBL" id="AZBU02000003">
    <property type="protein sequence ID" value="TKR87365.1"/>
    <property type="molecule type" value="Genomic_DNA"/>
</dbReference>
<dbReference type="InterPro" id="IPR001568">
    <property type="entry name" value="RNase_T2-like"/>
</dbReference>
<dbReference type="GO" id="GO:0006401">
    <property type="term" value="P:RNA catabolic process"/>
    <property type="evidence" value="ECO:0007669"/>
    <property type="project" value="TreeGrafter"/>
</dbReference>
<sequence length="286" mass="32224">MFPLLGNAVIFPLLICLTSAQVDFDYYVLTRQYPAAICRADNNARHDSCEIPEGSDTWTLHGLWPSSQTRYISKDLEFCTKDKFDRVAVKSIWKKLLQAWPNLLTGKDVTSFWKHEFEKHGTCALAYVKDELGYFNTSIAVHDKYNIDKALQSGGVKPLEDRSYALGDIKGAAEHRLGGKTMQFRCVKDKNKDWLLADVRMCLDKQLNPINCKQGLRFNQKKYESIVAQRGNTAMSVATPCPNDGIKYIASTDSMKFPKSPGSASMSSFGLSVFVVLASFFLFRLD</sequence>
<accession>A0A4V6XWE4</accession>
<feature type="signal peptide" evidence="6">
    <location>
        <begin position="1"/>
        <end position="20"/>
    </location>
</feature>
<keyword evidence="8" id="KW-1185">Reference proteome</keyword>
<dbReference type="InterPro" id="IPR033697">
    <property type="entry name" value="Ribonuclease_T2_eukaryotic"/>
</dbReference>
<comment type="caution">
    <text evidence="7">The sequence shown here is derived from an EMBL/GenBank/DDBJ whole genome shotgun (WGS) entry which is preliminary data.</text>
</comment>
<keyword evidence="2" id="KW-1015">Disulfide bond</keyword>
<dbReference type="SUPFAM" id="SSF55895">
    <property type="entry name" value="Ribonuclease Rh-like"/>
    <property type="match status" value="1"/>
</dbReference>
<reference evidence="7 8" key="2">
    <citation type="journal article" date="2019" name="G3 (Bethesda)">
        <title>Hybrid Assembly of the Genome of the Entomopathogenic Nematode Steinernema carpocapsae Identifies the X-Chromosome.</title>
        <authorList>
            <person name="Serra L."/>
            <person name="Macchietto M."/>
            <person name="Macias-Munoz A."/>
            <person name="McGill C.J."/>
            <person name="Rodriguez I.M."/>
            <person name="Rodriguez B."/>
            <person name="Murad R."/>
            <person name="Mortazavi A."/>
        </authorList>
    </citation>
    <scope>NUCLEOTIDE SEQUENCE [LARGE SCALE GENOMIC DNA]</scope>
    <source>
        <strain evidence="7 8">ALL</strain>
    </source>
</reference>
<dbReference type="InterPro" id="IPR018188">
    <property type="entry name" value="RNase_T2_His_AS_1"/>
</dbReference>
<reference evidence="7 8" key="1">
    <citation type="journal article" date="2015" name="Genome Biol.">
        <title>Comparative genomics of Steinernema reveals deeply conserved gene regulatory networks.</title>
        <authorList>
            <person name="Dillman A.R."/>
            <person name="Macchietto M."/>
            <person name="Porter C.F."/>
            <person name="Rogers A."/>
            <person name="Williams B."/>
            <person name="Antoshechkin I."/>
            <person name="Lee M.M."/>
            <person name="Goodwin Z."/>
            <person name="Lu X."/>
            <person name="Lewis E.E."/>
            <person name="Goodrich-Blair H."/>
            <person name="Stock S.P."/>
            <person name="Adams B.J."/>
            <person name="Sternberg P.W."/>
            <person name="Mortazavi A."/>
        </authorList>
    </citation>
    <scope>NUCLEOTIDE SEQUENCE [LARGE SCALE GENOMIC DNA]</scope>
    <source>
        <strain evidence="7 8">ALL</strain>
    </source>
</reference>
<dbReference type="GO" id="GO:0003723">
    <property type="term" value="F:RNA binding"/>
    <property type="evidence" value="ECO:0007669"/>
    <property type="project" value="InterPro"/>
</dbReference>
<feature type="transmembrane region" description="Helical" evidence="5">
    <location>
        <begin position="264"/>
        <end position="283"/>
    </location>
</feature>
<keyword evidence="5" id="KW-1133">Transmembrane helix</keyword>
<dbReference type="GO" id="GO:0033897">
    <property type="term" value="F:ribonuclease T2 activity"/>
    <property type="evidence" value="ECO:0007669"/>
    <property type="project" value="InterPro"/>
</dbReference>
<dbReference type="CDD" id="cd01061">
    <property type="entry name" value="RNase_T2_euk"/>
    <property type="match status" value="1"/>
</dbReference>
<proteinExistence type="inferred from homology"/>
<evidence type="ECO:0000256" key="6">
    <source>
        <dbReference type="SAM" id="SignalP"/>
    </source>
</evidence>
<dbReference type="PANTHER" id="PTHR11240:SF22">
    <property type="entry name" value="RIBONUCLEASE T2"/>
    <property type="match status" value="1"/>
</dbReference>
<organism evidence="7 8">
    <name type="scientific">Steinernema carpocapsae</name>
    <name type="common">Entomopathogenic nematode</name>
    <dbReference type="NCBI Taxonomy" id="34508"/>
    <lineage>
        <taxon>Eukaryota</taxon>
        <taxon>Metazoa</taxon>
        <taxon>Ecdysozoa</taxon>
        <taxon>Nematoda</taxon>
        <taxon>Chromadorea</taxon>
        <taxon>Rhabditida</taxon>
        <taxon>Tylenchina</taxon>
        <taxon>Panagrolaimomorpha</taxon>
        <taxon>Strongyloidoidea</taxon>
        <taxon>Steinernematidae</taxon>
        <taxon>Steinernema</taxon>
    </lineage>
</organism>
<dbReference type="Proteomes" id="UP000298663">
    <property type="component" value="Unassembled WGS sequence"/>
</dbReference>
<keyword evidence="6" id="KW-0732">Signal</keyword>
<feature type="active site" evidence="3">
    <location>
        <position position="116"/>
    </location>
</feature>
<dbReference type="Pfam" id="PF00445">
    <property type="entry name" value="Ribonuclease_T2"/>
    <property type="match status" value="1"/>
</dbReference>
<feature type="active site" evidence="3">
    <location>
        <position position="120"/>
    </location>
</feature>
<name>A0A4V6XWE4_STECR</name>
<dbReference type="InterPro" id="IPR033130">
    <property type="entry name" value="RNase_T2_His_AS_2"/>
</dbReference>
<feature type="chain" id="PRO_5020904174" evidence="6">
    <location>
        <begin position="21"/>
        <end position="286"/>
    </location>
</feature>
<evidence type="ECO:0000256" key="1">
    <source>
        <dbReference type="ARBA" id="ARBA00007469"/>
    </source>
</evidence>
<dbReference type="OrthoDB" id="435754at2759"/>
<evidence type="ECO:0000256" key="2">
    <source>
        <dbReference type="ARBA" id="ARBA00023157"/>
    </source>
</evidence>
<evidence type="ECO:0000256" key="4">
    <source>
        <dbReference type="RuleBase" id="RU004328"/>
    </source>
</evidence>
<gene>
    <name evidence="7" type="ORF">L596_011771</name>
</gene>
<dbReference type="InterPro" id="IPR036430">
    <property type="entry name" value="RNase_T2-like_sf"/>
</dbReference>
<dbReference type="GO" id="GO:0005576">
    <property type="term" value="C:extracellular region"/>
    <property type="evidence" value="ECO:0007669"/>
    <property type="project" value="TreeGrafter"/>
</dbReference>
<dbReference type="AlphaFoldDB" id="A0A4V6XWE4"/>
<keyword evidence="5" id="KW-0472">Membrane</keyword>